<dbReference type="GO" id="GO:0004851">
    <property type="term" value="F:uroporphyrin-III C-methyltransferase activity"/>
    <property type="evidence" value="ECO:0007669"/>
    <property type="project" value="UniProtKB-EC"/>
</dbReference>
<dbReference type="GO" id="GO:0019354">
    <property type="term" value="P:siroheme biosynthetic process"/>
    <property type="evidence" value="ECO:0007669"/>
    <property type="project" value="InterPro"/>
</dbReference>
<dbReference type="AlphaFoldDB" id="A0AAF0I6G2"/>
<dbReference type="CDD" id="cd11642">
    <property type="entry name" value="SUMT"/>
    <property type="match status" value="1"/>
</dbReference>
<evidence type="ECO:0000256" key="2">
    <source>
        <dbReference type="ARBA" id="ARBA00012162"/>
    </source>
</evidence>
<keyword evidence="4 10" id="KW-0489">Methyltransferase</keyword>
<evidence type="ECO:0000256" key="1">
    <source>
        <dbReference type="ARBA" id="ARBA00005879"/>
    </source>
</evidence>
<dbReference type="NCBIfam" id="TIGR01469">
    <property type="entry name" value="cobA_cysG_Cterm"/>
    <property type="match status" value="1"/>
</dbReference>
<keyword evidence="11" id="KW-1185">Reference proteome</keyword>
<evidence type="ECO:0000256" key="4">
    <source>
        <dbReference type="ARBA" id="ARBA00022603"/>
    </source>
</evidence>
<dbReference type="NCBIfam" id="NF004790">
    <property type="entry name" value="PRK06136.1"/>
    <property type="match status" value="1"/>
</dbReference>
<evidence type="ECO:0000256" key="6">
    <source>
        <dbReference type="ARBA" id="ARBA00022691"/>
    </source>
</evidence>
<dbReference type="RefSeq" id="WP_275468536.1">
    <property type="nucleotide sequence ID" value="NZ_CP110232.1"/>
</dbReference>
<evidence type="ECO:0000313" key="10">
    <source>
        <dbReference type="EMBL" id="WEG72734.1"/>
    </source>
</evidence>
<evidence type="ECO:0000256" key="3">
    <source>
        <dbReference type="ARBA" id="ARBA00018323"/>
    </source>
</evidence>
<sequence length="465" mass="51166">MTGMISLVGAGPGDCELLTVKGQRRLKEADVVVYDRLVNRELLSLVNPNCELIYVGKEPQYHPVPQDQIADILIEKAQKNQKIVRLKGGDPYVFGRGGEEGAALLEQGISFEVVPGITSAIGGLAYAGIPITHRYVAGSFHVITAHRGKEGLDIDWPVIAKLSGTLVFLMGVSELATISQELQANGKAESTPIALVHWATRSKQQTVVGDLTNICQKVAEAKITSPSLIVVGEVITLRDTLNVFESRSLFGKQLLMPMTAHQRLAHRLTDEGASVVTYPSAQRVETQWELPKISDKELVFTDAKSWSAFIKKWYDKGNDIRNLPQGISGVGHHTCQALAQSGIQLKQSGLSLSELRLTNEMIIFGSDREEKISEQANIPLIKTHIRVYDQRIKAELTEVSAICLPHSQAAEDLLHYYQLSELENLPIITMGEQTASVLKEQGLMVYQTSEPSFDAIINKIQEVLL</sequence>
<evidence type="ECO:0000256" key="5">
    <source>
        <dbReference type="ARBA" id="ARBA00022679"/>
    </source>
</evidence>
<dbReference type="InterPro" id="IPR036108">
    <property type="entry name" value="4pyrrol_syn_uPrphyn_synt_sf"/>
</dbReference>
<evidence type="ECO:0000256" key="8">
    <source>
        <dbReference type="ARBA" id="ARBA00079776"/>
    </source>
</evidence>
<dbReference type="SUPFAM" id="SSF69618">
    <property type="entry name" value="HemD-like"/>
    <property type="match status" value="1"/>
</dbReference>
<dbReference type="SUPFAM" id="SSF53790">
    <property type="entry name" value="Tetrapyrrole methylase"/>
    <property type="match status" value="1"/>
</dbReference>
<dbReference type="PANTHER" id="PTHR45790:SF3">
    <property type="entry name" value="S-ADENOSYL-L-METHIONINE-DEPENDENT UROPORPHYRINOGEN III METHYLTRANSFERASE, CHLOROPLASTIC"/>
    <property type="match status" value="1"/>
</dbReference>
<dbReference type="FunFam" id="3.40.1010.10:FF:000001">
    <property type="entry name" value="Siroheme synthase"/>
    <property type="match status" value="1"/>
</dbReference>
<keyword evidence="6" id="KW-0949">S-adenosyl-L-methionine</keyword>
<dbReference type="Pfam" id="PF00590">
    <property type="entry name" value="TP_methylase"/>
    <property type="match status" value="1"/>
</dbReference>
<dbReference type="Proteomes" id="UP001179647">
    <property type="component" value="Chromosome"/>
</dbReference>
<reference evidence="10" key="1">
    <citation type="submission" date="2022-10" db="EMBL/GenBank/DDBJ databases">
        <title>Vagococcus sp. isolated from poultry meat.</title>
        <authorList>
            <person name="Johansson P."/>
            <person name="Bjorkroth J."/>
        </authorList>
    </citation>
    <scope>NUCLEOTIDE SEQUENCE</scope>
    <source>
        <strain evidence="10">STAA11</strain>
    </source>
</reference>
<dbReference type="GO" id="GO:0004852">
    <property type="term" value="F:uroporphyrinogen-III synthase activity"/>
    <property type="evidence" value="ECO:0007669"/>
    <property type="project" value="InterPro"/>
</dbReference>
<dbReference type="PANTHER" id="PTHR45790">
    <property type="entry name" value="SIROHEME SYNTHASE-RELATED"/>
    <property type="match status" value="1"/>
</dbReference>
<protein>
    <recommendedName>
        <fullName evidence="3">Uroporphyrinogen-III C-methyltransferase</fullName>
        <ecNumber evidence="2">2.1.1.107</ecNumber>
    </recommendedName>
    <alternativeName>
        <fullName evidence="8">Uroporphyrinogen III methylase</fullName>
    </alternativeName>
</protein>
<dbReference type="Gene3D" id="3.30.950.10">
    <property type="entry name" value="Methyltransferase, Cobalt-precorrin-4 Transmethylase, Domain 2"/>
    <property type="match status" value="1"/>
</dbReference>
<dbReference type="Gene3D" id="3.40.50.10090">
    <property type="match status" value="1"/>
</dbReference>
<dbReference type="PROSITE" id="PS00839">
    <property type="entry name" value="SUMT_1"/>
    <property type="match status" value="1"/>
</dbReference>
<dbReference type="InterPro" id="IPR014777">
    <property type="entry name" value="4pyrrole_Mease_sub1"/>
</dbReference>
<feature type="domain" description="Tetrapyrrole methylase" evidence="9">
    <location>
        <begin position="4"/>
        <end position="214"/>
    </location>
</feature>
<proteinExistence type="inferred from homology"/>
<dbReference type="EC" id="2.1.1.107" evidence="2"/>
<organism evidence="10 11">
    <name type="scientific">Vagococcus intermedius</name>
    <dbReference type="NCBI Taxonomy" id="2991418"/>
    <lineage>
        <taxon>Bacteria</taxon>
        <taxon>Bacillati</taxon>
        <taxon>Bacillota</taxon>
        <taxon>Bacilli</taxon>
        <taxon>Lactobacillales</taxon>
        <taxon>Enterococcaceae</taxon>
        <taxon>Vagococcus</taxon>
    </lineage>
</organism>
<keyword evidence="7" id="KW-0627">Porphyrin biosynthesis</keyword>
<accession>A0AAF0I6G2</accession>
<dbReference type="Gene3D" id="3.40.1010.10">
    <property type="entry name" value="Cobalt-precorrin-4 Transmethylase, Domain 1"/>
    <property type="match status" value="1"/>
</dbReference>
<dbReference type="InterPro" id="IPR006366">
    <property type="entry name" value="CobA/CysG_C"/>
</dbReference>
<name>A0AAF0I6G2_9ENTE</name>
<dbReference type="InterPro" id="IPR003043">
    <property type="entry name" value="Uropor_MeTrfase_CS"/>
</dbReference>
<dbReference type="InterPro" id="IPR050161">
    <property type="entry name" value="Siro_Cobalamin_biosynth"/>
</dbReference>
<evidence type="ECO:0000256" key="7">
    <source>
        <dbReference type="ARBA" id="ARBA00023244"/>
    </source>
</evidence>
<dbReference type="InterPro" id="IPR014776">
    <property type="entry name" value="4pyrrole_Mease_sub2"/>
</dbReference>
<keyword evidence="5 10" id="KW-0808">Transferase</keyword>
<dbReference type="InterPro" id="IPR035996">
    <property type="entry name" value="4pyrrol_Methylase_sf"/>
</dbReference>
<dbReference type="KEGG" id="vie:OL234_07020"/>
<comment type="similarity">
    <text evidence="1">Belongs to the precorrin methyltransferase family.</text>
</comment>
<dbReference type="GO" id="GO:0032259">
    <property type="term" value="P:methylation"/>
    <property type="evidence" value="ECO:0007669"/>
    <property type="project" value="UniProtKB-KW"/>
</dbReference>
<evidence type="ECO:0000259" key="9">
    <source>
        <dbReference type="Pfam" id="PF00590"/>
    </source>
</evidence>
<dbReference type="InterPro" id="IPR000878">
    <property type="entry name" value="4pyrrol_Mease"/>
</dbReference>
<dbReference type="FunFam" id="3.30.950.10:FF:000001">
    <property type="entry name" value="Siroheme synthase"/>
    <property type="match status" value="1"/>
</dbReference>
<evidence type="ECO:0000313" key="11">
    <source>
        <dbReference type="Proteomes" id="UP001179647"/>
    </source>
</evidence>
<dbReference type="EMBL" id="CP110232">
    <property type="protein sequence ID" value="WEG72734.1"/>
    <property type="molecule type" value="Genomic_DNA"/>
</dbReference>
<gene>
    <name evidence="10" type="primary">cobA</name>
    <name evidence="10" type="ORF">OL234_07020</name>
</gene>